<evidence type="ECO:0000256" key="1">
    <source>
        <dbReference type="SAM" id="Phobius"/>
    </source>
</evidence>
<proteinExistence type="predicted"/>
<dbReference type="InterPro" id="IPR019204">
    <property type="entry name" value="DUF2070_membrane"/>
</dbReference>
<feature type="transmembrane region" description="Helical" evidence="1">
    <location>
        <begin position="181"/>
        <end position="200"/>
    </location>
</feature>
<keyword evidence="1" id="KW-0472">Membrane</keyword>
<reference evidence="3" key="1">
    <citation type="journal article" date="2014" name="Genome Biol. Evol.">
        <title>Pangenome evidence for extensive interdomain horizontal transfer affecting lineage core and shell genes in uncultured planktonic thaumarchaeota and euryarchaeota.</title>
        <authorList>
            <person name="Deschamps P."/>
            <person name="Zivanovic Y."/>
            <person name="Moreira D."/>
            <person name="Rodriguez-Valera F."/>
            <person name="Lopez-Garcia P."/>
        </authorList>
    </citation>
    <scope>NUCLEOTIDE SEQUENCE</scope>
</reference>
<evidence type="ECO:0000313" key="3">
    <source>
        <dbReference type="EMBL" id="AIF00654.1"/>
    </source>
</evidence>
<feature type="transmembrane region" description="Helical" evidence="1">
    <location>
        <begin position="572"/>
        <end position="591"/>
    </location>
</feature>
<feature type="transmembrane region" description="Helical" evidence="1">
    <location>
        <begin position="64"/>
        <end position="81"/>
    </location>
</feature>
<accession>A0A075GAI2</accession>
<feature type="transmembrane region" description="Helical" evidence="1">
    <location>
        <begin position="34"/>
        <end position="58"/>
    </location>
</feature>
<keyword evidence="1" id="KW-0812">Transmembrane</keyword>
<feature type="domain" description="DUF2070" evidence="2">
    <location>
        <begin position="26"/>
        <end position="586"/>
    </location>
</feature>
<protein>
    <submittedName>
        <fullName evidence="3">Membrane protein-like protein</fullName>
    </submittedName>
</protein>
<evidence type="ECO:0000259" key="2">
    <source>
        <dbReference type="Pfam" id="PF09843"/>
    </source>
</evidence>
<organism evidence="3">
    <name type="scientific">uncultured marine thaumarchaeote KM3_136_D12</name>
    <dbReference type="NCBI Taxonomy" id="1456005"/>
    <lineage>
        <taxon>Archaea</taxon>
        <taxon>Nitrososphaerota</taxon>
        <taxon>environmental samples</taxon>
    </lineage>
</organism>
<keyword evidence="1" id="KW-1133">Transmembrane helix</keyword>
<feature type="transmembrane region" description="Helical" evidence="1">
    <location>
        <begin position="154"/>
        <end position="175"/>
    </location>
</feature>
<sequence>MGYRTTSSSVNIMSDSNDIQNIHRRYTLTLINPASFYVSLCGSIAVASIISFLCFNNYIQNYEIFYHLPAVVAVLLAIQYLDSRFTKHKEYSKSLHMSFFGNTLWLITIVGGIIGSAILSKEPTLFYVAVGMFIFSSFRIGIMTTTLGVNMKKACVLCFIQPLAMFLVLIPIEMWSVLYDVQSLTFGIAFLAVAVVWSYFTNRSGLPVIKSTHKLLQAYLQSVSQNDPSDMESIIIETSKPSNISTSQIRFSTNDDKNDFRMILPDLHPGPFHPVGGSDIPHKIYKTMNSSAMVLHSISDHSLNLPSQQDVQNYLQELSKSHVSTKGVTCTEPVTAQINKAHVVGIRLDDTALLFLSLSPHGMEDVPVIIKTEIEQIAKNRNFQRALIVDTHNAMGGEISQEDSQDLLTAAKNVLDILITKTNHPLQYGYANSQSLNIQTNDLAGGGIGMLCLAFDQKKYFLCWADANNMENGVREKIITHLKSNGCELVEMFTSDTHSTTMGVRNRNGYHELGSVTKSERLANWCLSIAKQAEKNTASGKFEILENSAKVRVMGTGIFEHLSKALDNSLKMTQGFMILCTGIFLLSIFLWF</sequence>
<dbReference type="AlphaFoldDB" id="A0A075GAI2"/>
<feature type="transmembrane region" description="Helical" evidence="1">
    <location>
        <begin position="102"/>
        <end position="119"/>
    </location>
</feature>
<name>A0A075GAI2_9ARCH</name>
<feature type="transmembrane region" description="Helical" evidence="1">
    <location>
        <begin position="125"/>
        <end position="142"/>
    </location>
</feature>
<dbReference type="EMBL" id="KF900598">
    <property type="protein sequence ID" value="AIF00654.1"/>
    <property type="molecule type" value="Genomic_DNA"/>
</dbReference>
<dbReference type="Pfam" id="PF09843">
    <property type="entry name" value="DUF2070"/>
    <property type="match status" value="1"/>
</dbReference>